<evidence type="ECO:0000313" key="2">
    <source>
        <dbReference type="Proteomes" id="UP000308652"/>
    </source>
</evidence>
<accession>A0A5C3LWZ1</accession>
<dbReference type="EMBL" id="ML213614">
    <property type="protein sequence ID" value="TFK36408.1"/>
    <property type="molecule type" value="Genomic_DNA"/>
</dbReference>
<name>A0A5C3LWZ1_9AGAR</name>
<gene>
    <name evidence="1" type="ORF">BDQ12DRAFT_249811</name>
</gene>
<reference evidence="1 2" key="1">
    <citation type="journal article" date="2019" name="Nat. Ecol. Evol.">
        <title>Megaphylogeny resolves global patterns of mushroom evolution.</title>
        <authorList>
            <person name="Varga T."/>
            <person name="Krizsan K."/>
            <person name="Foldi C."/>
            <person name="Dima B."/>
            <person name="Sanchez-Garcia M."/>
            <person name="Sanchez-Ramirez S."/>
            <person name="Szollosi G.J."/>
            <person name="Szarkandi J.G."/>
            <person name="Papp V."/>
            <person name="Albert L."/>
            <person name="Andreopoulos W."/>
            <person name="Angelini C."/>
            <person name="Antonin V."/>
            <person name="Barry K.W."/>
            <person name="Bougher N.L."/>
            <person name="Buchanan P."/>
            <person name="Buyck B."/>
            <person name="Bense V."/>
            <person name="Catcheside P."/>
            <person name="Chovatia M."/>
            <person name="Cooper J."/>
            <person name="Damon W."/>
            <person name="Desjardin D."/>
            <person name="Finy P."/>
            <person name="Geml J."/>
            <person name="Haridas S."/>
            <person name="Hughes K."/>
            <person name="Justo A."/>
            <person name="Karasinski D."/>
            <person name="Kautmanova I."/>
            <person name="Kiss B."/>
            <person name="Kocsube S."/>
            <person name="Kotiranta H."/>
            <person name="LaButti K.M."/>
            <person name="Lechner B.E."/>
            <person name="Liimatainen K."/>
            <person name="Lipzen A."/>
            <person name="Lukacs Z."/>
            <person name="Mihaltcheva S."/>
            <person name="Morgado L.N."/>
            <person name="Niskanen T."/>
            <person name="Noordeloos M.E."/>
            <person name="Ohm R.A."/>
            <person name="Ortiz-Santana B."/>
            <person name="Ovrebo C."/>
            <person name="Racz N."/>
            <person name="Riley R."/>
            <person name="Savchenko A."/>
            <person name="Shiryaev A."/>
            <person name="Soop K."/>
            <person name="Spirin V."/>
            <person name="Szebenyi C."/>
            <person name="Tomsovsky M."/>
            <person name="Tulloss R.E."/>
            <person name="Uehling J."/>
            <person name="Grigoriev I.V."/>
            <person name="Vagvolgyi C."/>
            <person name="Papp T."/>
            <person name="Martin F.M."/>
            <person name="Miettinen O."/>
            <person name="Hibbett D.S."/>
            <person name="Nagy L.G."/>
        </authorList>
    </citation>
    <scope>NUCLEOTIDE SEQUENCE [LARGE SCALE GENOMIC DNA]</scope>
    <source>
        <strain evidence="1 2">CBS 166.37</strain>
    </source>
</reference>
<dbReference type="AlphaFoldDB" id="A0A5C3LWZ1"/>
<protein>
    <submittedName>
        <fullName evidence="1">Uncharacterized protein</fullName>
    </submittedName>
</protein>
<evidence type="ECO:0000313" key="1">
    <source>
        <dbReference type="EMBL" id="TFK36408.1"/>
    </source>
</evidence>
<dbReference type="Proteomes" id="UP000308652">
    <property type="component" value="Unassembled WGS sequence"/>
</dbReference>
<sequence length="219" mass="25942">MAVFHKISLQVYVLIRFQNHIFRHDIFIIDNRLRISALFRRRRRLRFRSNHSCEDFQKYNLLGYCTAYPRNPFPTRSGAWSTSKLATHVSVETHFFQYALVKNHRPSKAIIIHIHGCSKNIRNLLRDANYITPLALMTLYKHVRSIIKECFKGTQTISTAFKISIFAKIIKINALLFHFLTQNRGQDGIHRSIIQFVPRAWSTSNLKLYIHRKRRLSVY</sequence>
<organism evidence="1 2">
    <name type="scientific">Crucibulum laeve</name>
    <dbReference type="NCBI Taxonomy" id="68775"/>
    <lineage>
        <taxon>Eukaryota</taxon>
        <taxon>Fungi</taxon>
        <taxon>Dikarya</taxon>
        <taxon>Basidiomycota</taxon>
        <taxon>Agaricomycotina</taxon>
        <taxon>Agaricomycetes</taxon>
        <taxon>Agaricomycetidae</taxon>
        <taxon>Agaricales</taxon>
        <taxon>Agaricineae</taxon>
        <taxon>Nidulariaceae</taxon>
        <taxon>Crucibulum</taxon>
    </lineage>
</organism>
<keyword evidence="2" id="KW-1185">Reference proteome</keyword>
<proteinExistence type="predicted"/>